<evidence type="ECO:0000256" key="1">
    <source>
        <dbReference type="ARBA" id="ARBA00006484"/>
    </source>
</evidence>
<reference evidence="4 5" key="1">
    <citation type="submission" date="2018-01" db="EMBL/GenBank/DDBJ databases">
        <title>Genome characterization of the sugarcane-associated fungus Trichoderma ghanense CCMA-1212 and their application in lignocelulose bioconversion.</title>
        <authorList>
            <person name="Steindorff A.S."/>
            <person name="Mendes T.D."/>
            <person name="Vilela E.S.D."/>
            <person name="Rodrigues D.S."/>
            <person name="Formighieri E.F."/>
            <person name="Melo I.S."/>
            <person name="Favaro L.C.L."/>
        </authorList>
    </citation>
    <scope>NUCLEOTIDE SEQUENCE [LARGE SCALE GENOMIC DNA]</scope>
    <source>
        <strain evidence="4 5">CCMA-1212</strain>
    </source>
</reference>
<dbReference type="InterPro" id="IPR036291">
    <property type="entry name" value="NAD(P)-bd_dom_sf"/>
</dbReference>
<dbReference type="GeneID" id="300580071"/>
<dbReference type="Gene3D" id="3.40.50.720">
    <property type="entry name" value="NAD(P)-binding Rossmann-like Domain"/>
    <property type="match status" value="1"/>
</dbReference>
<sequence length="335" mass="36548">MTLPTPRDSPIIDRIVFTLPLKKHLDSNIPSDLISPSVPPPTQLTTLAMKQHTSRYAGLTAALERVDYSGKTILVTGGGFGMGVDMCRSFAARKAAEVVIVGRNKARIQTSAMELADEYPETKFTPIAADISSKDDVKRLFEYLDASPAVLVNNAGYMPAPKPFLDTDLEDWWAGFQINVYGSVNVTLTYLRHRAAQPSVDGPGVVITLNTIAAYKYDLPNLSSYGSSKAALARWSECVSVDVPPETARFISVHPGAVQTQMGARAGVIDSLVVTEASLTGDFTAWLASEEASFLAGRFVWVNWDCDELLARKQEIVEQNLYKTALSGVETEPWK</sequence>
<proteinExistence type="inferred from homology"/>
<evidence type="ECO:0000256" key="3">
    <source>
        <dbReference type="ARBA" id="ARBA00023002"/>
    </source>
</evidence>
<dbReference type="RefSeq" id="XP_073555987.1">
    <property type="nucleotide sequence ID" value="XM_073705621.1"/>
</dbReference>
<protein>
    <submittedName>
        <fullName evidence="4">Short chain dehydrogenase andI</fullName>
    </submittedName>
</protein>
<dbReference type="Proteomes" id="UP001642720">
    <property type="component" value="Unassembled WGS sequence"/>
</dbReference>
<dbReference type="SUPFAM" id="SSF51735">
    <property type="entry name" value="NAD(P)-binding Rossmann-fold domains"/>
    <property type="match status" value="1"/>
</dbReference>
<dbReference type="EMBL" id="PPTA01000013">
    <property type="protein sequence ID" value="TFA99785.1"/>
    <property type="molecule type" value="Genomic_DNA"/>
</dbReference>
<name>A0ABY2GW15_9HYPO</name>
<evidence type="ECO:0000313" key="5">
    <source>
        <dbReference type="Proteomes" id="UP001642720"/>
    </source>
</evidence>
<gene>
    <name evidence="4" type="ORF">CCMA1212_008489</name>
</gene>
<dbReference type="PANTHER" id="PTHR42901:SF1">
    <property type="entry name" value="ALCOHOL DEHYDROGENASE"/>
    <property type="match status" value="1"/>
</dbReference>
<evidence type="ECO:0000256" key="2">
    <source>
        <dbReference type="ARBA" id="ARBA00022857"/>
    </source>
</evidence>
<accession>A0ABY2GW15</accession>
<organism evidence="4 5">
    <name type="scientific">Trichoderma ghanense</name>
    <dbReference type="NCBI Taxonomy" id="65468"/>
    <lineage>
        <taxon>Eukaryota</taxon>
        <taxon>Fungi</taxon>
        <taxon>Dikarya</taxon>
        <taxon>Ascomycota</taxon>
        <taxon>Pezizomycotina</taxon>
        <taxon>Sordariomycetes</taxon>
        <taxon>Hypocreomycetidae</taxon>
        <taxon>Hypocreales</taxon>
        <taxon>Hypocreaceae</taxon>
        <taxon>Trichoderma</taxon>
    </lineage>
</organism>
<keyword evidence="2" id="KW-0521">NADP</keyword>
<dbReference type="CDD" id="cd05233">
    <property type="entry name" value="SDR_c"/>
    <property type="match status" value="1"/>
</dbReference>
<evidence type="ECO:0000313" key="4">
    <source>
        <dbReference type="EMBL" id="TFA99785.1"/>
    </source>
</evidence>
<comment type="caution">
    <text evidence="4">The sequence shown here is derived from an EMBL/GenBank/DDBJ whole genome shotgun (WGS) entry which is preliminary data.</text>
</comment>
<comment type="similarity">
    <text evidence="1">Belongs to the short-chain dehydrogenases/reductases (SDR) family.</text>
</comment>
<dbReference type="PRINTS" id="PR00081">
    <property type="entry name" value="GDHRDH"/>
</dbReference>
<dbReference type="InterPro" id="IPR002347">
    <property type="entry name" value="SDR_fam"/>
</dbReference>
<keyword evidence="3" id="KW-0560">Oxidoreductase</keyword>
<dbReference type="PROSITE" id="PS00061">
    <property type="entry name" value="ADH_SHORT"/>
    <property type="match status" value="1"/>
</dbReference>
<dbReference type="Pfam" id="PF00106">
    <property type="entry name" value="adh_short"/>
    <property type="match status" value="1"/>
</dbReference>
<dbReference type="PANTHER" id="PTHR42901">
    <property type="entry name" value="ALCOHOL DEHYDROGENASE"/>
    <property type="match status" value="1"/>
</dbReference>
<dbReference type="InterPro" id="IPR020904">
    <property type="entry name" value="Sc_DH/Rdtase_CS"/>
</dbReference>
<keyword evidence="5" id="KW-1185">Reference proteome</keyword>